<keyword evidence="9" id="KW-1185">Reference proteome</keyword>
<dbReference type="PANTHER" id="PTHR46795:SF2">
    <property type="entry name" value="ABC TRANSPORTER, PERMEASE PROTEIN"/>
    <property type="match status" value="1"/>
</dbReference>
<keyword evidence="2 6" id="KW-1003">Cell membrane</keyword>
<proteinExistence type="inferred from homology"/>
<feature type="transmembrane region" description="Helical" evidence="6">
    <location>
        <begin position="116"/>
        <end position="146"/>
    </location>
</feature>
<dbReference type="InterPro" id="IPR027022">
    <property type="entry name" value="ABC_permease_BceB-typ"/>
</dbReference>
<evidence type="ECO:0000259" key="7">
    <source>
        <dbReference type="Pfam" id="PF02687"/>
    </source>
</evidence>
<organism evidence="8 9">
    <name type="scientific">Paenibacillus allorhizosphaerae</name>
    <dbReference type="NCBI Taxonomy" id="2849866"/>
    <lineage>
        <taxon>Bacteria</taxon>
        <taxon>Bacillati</taxon>
        <taxon>Bacillota</taxon>
        <taxon>Bacilli</taxon>
        <taxon>Bacillales</taxon>
        <taxon>Paenibacillaceae</taxon>
        <taxon>Paenibacillus</taxon>
    </lineage>
</organism>
<dbReference type="InterPro" id="IPR052536">
    <property type="entry name" value="ABC-4_Integral_Memb_Prot"/>
</dbReference>
<feature type="transmembrane region" description="Helical" evidence="6">
    <location>
        <begin position="20"/>
        <end position="40"/>
    </location>
</feature>
<dbReference type="RefSeq" id="WP_218098767.1">
    <property type="nucleotide sequence ID" value="NZ_CAJVCE010000006.1"/>
</dbReference>
<evidence type="ECO:0000256" key="2">
    <source>
        <dbReference type="ARBA" id="ARBA00022475"/>
    </source>
</evidence>
<feature type="transmembrane region" description="Helical" evidence="6">
    <location>
        <begin position="607"/>
        <end position="630"/>
    </location>
</feature>
<keyword evidence="4 6" id="KW-1133">Transmembrane helix</keyword>
<evidence type="ECO:0000256" key="3">
    <source>
        <dbReference type="ARBA" id="ARBA00022692"/>
    </source>
</evidence>
<feature type="transmembrane region" description="Helical" evidence="6">
    <location>
        <begin position="158"/>
        <end position="181"/>
    </location>
</feature>
<feature type="transmembrane region" description="Helical" evidence="6">
    <location>
        <begin position="65"/>
        <end position="86"/>
    </location>
</feature>
<name>A0ABM8VGG1_9BACL</name>
<feature type="transmembrane region" description="Helical" evidence="6">
    <location>
        <begin position="581"/>
        <end position="601"/>
    </location>
</feature>
<feature type="transmembrane region" description="Helical" evidence="6">
    <location>
        <begin position="290"/>
        <end position="312"/>
    </location>
</feature>
<feature type="transmembrane region" description="Helical" evidence="6">
    <location>
        <begin position="230"/>
        <end position="250"/>
    </location>
</feature>
<comment type="caution">
    <text evidence="8">The sequence shown here is derived from an EMBL/GenBank/DDBJ whole genome shotgun (WGS) entry which is preliminary data.</text>
</comment>
<sequence length="644" mass="72039">MTFRQLALFNILRNKRIYAAHFMSSAFSVMIFFIYALLLFHPQLQGELEATSKTIAMLGSMGMKISQYLIVVFSFLFQLYSVSAFLKTRKKEFGILMIHGMSPRQQNRLIYIENMVIGGASIIAGSAVGLLFSKLILLAGAAALVIDRGLPFYFPLKAIGTTSGVFMALFLLISLFTSRIVRVEQLVELLKSEEKPKPEPKASALLSLLAVVLIGAGYAMVFFFAVERYFSFRLLFSGVACTVAGTYFLFTQLSVHVIRVFRNNKLVLLHRTNLITISEMMYRMKDNATMFFMIAVISAVAITGIGSCVSLANPGLSEMMNPYAFTYVSQQGNAMEKQHLAEIEKRLNQAPFAYRMGSFTPKRTTDGMIAMKLSDYNRLAAALGHPAETLDDHEQALLVPSTLPQKRAIVKNENLPSAITLLQEERNVQLPIQKSIPYIVTPEGEAGWIAVVSDSMYDRIPDRDGGTAGKRTYYAFAVKNWEQTKELAQALADSIPDGGKGAGYRLETPLVLQWIASRQTNGILLMISVLLGIVFFTFAASFLYFRLYTDLERDRKQYRMIAKVGLSRTELKTIVSRQLTVMFFIPLLMALIHSTVALTALQQLVDFSIAAEALTIFAVFIVVQTAYFFITRLRYLGHLVRKLA</sequence>
<dbReference type="InterPro" id="IPR003838">
    <property type="entry name" value="ABC3_permease_C"/>
</dbReference>
<evidence type="ECO:0000256" key="6">
    <source>
        <dbReference type="PIRNR" id="PIRNR018968"/>
    </source>
</evidence>
<dbReference type="PANTHER" id="PTHR46795">
    <property type="entry name" value="ABC TRANSPORTER PERMEASE-RELATED-RELATED"/>
    <property type="match status" value="1"/>
</dbReference>
<keyword evidence="5 6" id="KW-0472">Membrane</keyword>
<evidence type="ECO:0000256" key="5">
    <source>
        <dbReference type="ARBA" id="ARBA00023136"/>
    </source>
</evidence>
<keyword evidence="6" id="KW-0813">Transport</keyword>
<accession>A0ABM8VGG1</accession>
<feature type="domain" description="ABC3 transporter permease C-terminal" evidence="7">
    <location>
        <begin position="68"/>
        <end position="181"/>
    </location>
</feature>
<dbReference type="EMBL" id="CAJVCE010000006">
    <property type="protein sequence ID" value="CAG7638282.1"/>
    <property type="molecule type" value="Genomic_DNA"/>
</dbReference>
<keyword evidence="3 6" id="KW-0812">Transmembrane</keyword>
<protein>
    <submittedName>
        <fullName evidence="8">ABC transporter permease protein YxdM</fullName>
    </submittedName>
</protein>
<feature type="transmembrane region" description="Helical" evidence="6">
    <location>
        <begin position="523"/>
        <end position="545"/>
    </location>
</feature>
<dbReference type="Proteomes" id="UP000730618">
    <property type="component" value="Unassembled WGS sequence"/>
</dbReference>
<feature type="transmembrane region" description="Helical" evidence="6">
    <location>
        <begin position="202"/>
        <end position="224"/>
    </location>
</feature>
<gene>
    <name evidence="8" type="primary">yxdM_2</name>
    <name evidence="8" type="ORF">PAECIP111802_02424</name>
</gene>
<comment type="subcellular location">
    <subcellularLocation>
        <location evidence="1 6">Cell membrane</location>
        <topology evidence="1 6">Multi-pass membrane protein</topology>
    </subcellularLocation>
</comment>
<evidence type="ECO:0000256" key="1">
    <source>
        <dbReference type="ARBA" id="ARBA00004651"/>
    </source>
</evidence>
<evidence type="ECO:0000313" key="8">
    <source>
        <dbReference type="EMBL" id="CAG7638282.1"/>
    </source>
</evidence>
<comment type="similarity">
    <text evidence="6">Belongs to the ABC-4 integral membrane protein family.</text>
</comment>
<dbReference type="Pfam" id="PF02687">
    <property type="entry name" value="FtsX"/>
    <property type="match status" value="1"/>
</dbReference>
<evidence type="ECO:0000256" key="4">
    <source>
        <dbReference type="ARBA" id="ARBA00022989"/>
    </source>
</evidence>
<evidence type="ECO:0000313" key="9">
    <source>
        <dbReference type="Proteomes" id="UP000730618"/>
    </source>
</evidence>
<reference evidence="8 9" key="1">
    <citation type="submission" date="2021-06" db="EMBL/GenBank/DDBJ databases">
        <authorList>
            <person name="Criscuolo A."/>
        </authorList>
    </citation>
    <scope>NUCLEOTIDE SEQUENCE [LARGE SCALE GENOMIC DNA]</scope>
    <source>
        <strain evidence="9">CIP 111802</strain>
    </source>
</reference>
<dbReference type="PIRSF" id="PIRSF018968">
    <property type="entry name" value="ABC_permease_BceB"/>
    <property type="match status" value="1"/>
</dbReference>